<gene>
    <name evidence="2" type="ORF">CEXT_511861</name>
</gene>
<dbReference type="EMBL" id="BPLR01019299">
    <property type="protein sequence ID" value="GIZ05360.1"/>
    <property type="molecule type" value="Genomic_DNA"/>
</dbReference>
<dbReference type="Proteomes" id="UP001054945">
    <property type="component" value="Unassembled WGS sequence"/>
</dbReference>
<reference evidence="2 3" key="1">
    <citation type="submission" date="2021-06" db="EMBL/GenBank/DDBJ databases">
        <title>Caerostris extrusa draft genome.</title>
        <authorList>
            <person name="Kono N."/>
            <person name="Arakawa K."/>
        </authorList>
    </citation>
    <scope>NUCLEOTIDE SEQUENCE [LARGE SCALE GENOMIC DNA]</scope>
</reference>
<accession>A0AAV4YG38</accession>
<name>A0AAV4YG38_CAEEX</name>
<sequence length="143" mass="15958">MVTLTRVARNNGYSNSRVARSNGYSDSRVAGNNGYSDAKEAGRHINYVADLSDRKVQVRNNEVAVANNNPTNIQSEYSAPYTYEDVPPTFVNRDIRYDSRYGVQNIVLPADKIKGFPEGFGILNYGIPTTRGTIRVESSRFID</sequence>
<organism evidence="2 3">
    <name type="scientific">Caerostris extrusa</name>
    <name type="common">Bark spider</name>
    <name type="synonym">Caerostris bankana</name>
    <dbReference type="NCBI Taxonomy" id="172846"/>
    <lineage>
        <taxon>Eukaryota</taxon>
        <taxon>Metazoa</taxon>
        <taxon>Ecdysozoa</taxon>
        <taxon>Arthropoda</taxon>
        <taxon>Chelicerata</taxon>
        <taxon>Arachnida</taxon>
        <taxon>Araneae</taxon>
        <taxon>Araneomorphae</taxon>
        <taxon>Entelegynae</taxon>
        <taxon>Araneoidea</taxon>
        <taxon>Araneidae</taxon>
        <taxon>Caerostris</taxon>
    </lineage>
</organism>
<dbReference type="AlphaFoldDB" id="A0AAV4YG38"/>
<protein>
    <submittedName>
        <fullName evidence="2">Uncharacterized protein</fullName>
    </submittedName>
</protein>
<keyword evidence="3" id="KW-1185">Reference proteome</keyword>
<evidence type="ECO:0000313" key="2">
    <source>
        <dbReference type="EMBL" id="GIZ05360.1"/>
    </source>
</evidence>
<comment type="caution">
    <text evidence="2">The sequence shown here is derived from an EMBL/GenBank/DDBJ whole genome shotgun (WGS) entry which is preliminary data.</text>
</comment>
<evidence type="ECO:0000256" key="1">
    <source>
        <dbReference type="SAM" id="MobiDB-lite"/>
    </source>
</evidence>
<feature type="region of interest" description="Disordered" evidence="1">
    <location>
        <begin position="1"/>
        <end position="31"/>
    </location>
</feature>
<proteinExistence type="predicted"/>
<feature type="compositionally biased region" description="Polar residues" evidence="1">
    <location>
        <begin position="11"/>
        <end position="25"/>
    </location>
</feature>
<evidence type="ECO:0000313" key="3">
    <source>
        <dbReference type="Proteomes" id="UP001054945"/>
    </source>
</evidence>